<dbReference type="RefSeq" id="WP_229489627.1">
    <property type="nucleotide sequence ID" value="NZ_JAIVFQ010000094.1"/>
</dbReference>
<feature type="transmembrane region" description="Helical" evidence="1">
    <location>
        <begin position="43"/>
        <end position="61"/>
    </location>
</feature>
<evidence type="ECO:0008006" key="4">
    <source>
        <dbReference type="Google" id="ProtNLM"/>
    </source>
</evidence>
<proteinExistence type="predicted"/>
<dbReference type="SUPFAM" id="SSF103511">
    <property type="entry name" value="Chlorophyll a-b binding protein"/>
    <property type="match status" value="1"/>
</dbReference>
<dbReference type="EMBL" id="JAIVFQ010000094">
    <property type="protein sequence ID" value="MCC5603822.1"/>
    <property type="molecule type" value="Genomic_DNA"/>
</dbReference>
<accession>A0ABS8IHZ0</accession>
<gene>
    <name evidence="2" type="ORF">LC586_32795</name>
</gene>
<reference evidence="2 3" key="1">
    <citation type="journal article" date="2021" name="Microorganisms">
        <title>Genome Evolution of Filamentous Cyanobacterium Nostoc Species: From Facultative Symbiosis to Free Living.</title>
        <authorList>
            <person name="Huo D."/>
            <person name="Li H."/>
            <person name="Cai F."/>
            <person name="Guo X."/>
            <person name="Qiao Z."/>
            <person name="Wang W."/>
            <person name="Yu G."/>
            <person name="Li R."/>
        </authorList>
    </citation>
    <scope>NUCLEOTIDE SEQUENCE [LARGE SCALE GENOMIC DNA]</scope>
    <source>
        <strain evidence="2 3">CHAB 5714</strain>
    </source>
</reference>
<evidence type="ECO:0000313" key="2">
    <source>
        <dbReference type="EMBL" id="MCC5603822.1"/>
    </source>
</evidence>
<protein>
    <recommendedName>
        <fullName evidence="4">High light inducible protein</fullName>
    </recommendedName>
</protein>
<sequence length="64" mass="7276">MRIKTNLTTLRVTHRLVWAGTPAPRMYIRQEYTLGLTKYAEKLNGRLAVIAFMSLIALEILTGV</sequence>
<dbReference type="Proteomes" id="UP001199525">
    <property type="component" value="Unassembled WGS sequence"/>
</dbReference>
<name>A0ABS8IHZ0_9NOSO</name>
<evidence type="ECO:0000313" key="3">
    <source>
        <dbReference type="Proteomes" id="UP001199525"/>
    </source>
</evidence>
<keyword evidence="1" id="KW-0472">Membrane</keyword>
<keyword evidence="3" id="KW-1185">Reference proteome</keyword>
<keyword evidence="1" id="KW-0812">Transmembrane</keyword>
<organism evidence="2 3">
    <name type="scientific">Nostoc favosum CHAB5714</name>
    <dbReference type="NCBI Taxonomy" id="2780399"/>
    <lineage>
        <taxon>Bacteria</taxon>
        <taxon>Bacillati</taxon>
        <taxon>Cyanobacteriota</taxon>
        <taxon>Cyanophyceae</taxon>
        <taxon>Nostocales</taxon>
        <taxon>Nostocaceae</taxon>
        <taxon>Nostoc</taxon>
        <taxon>Nostoc favosum</taxon>
    </lineage>
</organism>
<evidence type="ECO:0000256" key="1">
    <source>
        <dbReference type="SAM" id="Phobius"/>
    </source>
</evidence>
<comment type="caution">
    <text evidence="2">The sequence shown here is derived from an EMBL/GenBank/DDBJ whole genome shotgun (WGS) entry which is preliminary data.</text>
</comment>
<keyword evidence="1" id="KW-1133">Transmembrane helix</keyword>